<evidence type="ECO:0000313" key="4">
    <source>
        <dbReference type="EMBL" id="VDK51368.1"/>
    </source>
</evidence>
<name>A0A3P6SBI3_CYLGO</name>
<evidence type="ECO:0000256" key="2">
    <source>
        <dbReference type="ARBA" id="ARBA00018951"/>
    </source>
</evidence>
<protein>
    <recommendedName>
        <fullName evidence="2">TIP41-like protein</fullName>
    </recommendedName>
</protein>
<keyword evidence="3" id="KW-1133">Transmembrane helix</keyword>
<accession>A0A3P6SBI3</accession>
<dbReference type="PANTHER" id="PTHR21021">
    <property type="entry name" value="GAF/PUTATIVE CYTOSKELETAL PROTEIN"/>
    <property type="match status" value="1"/>
</dbReference>
<gene>
    <name evidence="4" type="ORF">CGOC_LOCUS2035</name>
</gene>
<dbReference type="PANTHER" id="PTHR21021:SF16">
    <property type="entry name" value="TIP41-LIKE PROTEIN"/>
    <property type="match status" value="1"/>
</dbReference>
<sequence>MIGRTAHPFDWTFTSKYAGSVQNCTVSYIKFNYAFLELFRSWWQVEVTNDPIDLERLKRQEPIGFYAQVTLYEDELADHGTAQMSVRIRVMPDFFFVLMRFYLRIDRVLVRVCDTRLVGDNGKDYIIREWSLREAKVADLQHLVSSENLLKCRGYEKRENHTDLIMNVACAYLNFFYCLVNTIIVQIYLSLLIIHT</sequence>
<keyword evidence="3" id="KW-0812">Transmembrane</keyword>
<dbReference type="AlphaFoldDB" id="A0A3P6SBI3"/>
<dbReference type="GO" id="GO:0031929">
    <property type="term" value="P:TOR signaling"/>
    <property type="evidence" value="ECO:0007669"/>
    <property type="project" value="TreeGrafter"/>
</dbReference>
<dbReference type="InterPro" id="IPR051330">
    <property type="entry name" value="Phosphatase_reg/MetRdx"/>
</dbReference>
<evidence type="ECO:0000256" key="1">
    <source>
        <dbReference type="ARBA" id="ARBA00006658"/>
    </source>
</evidence>
<reference evidence="4 5" key="1">
    <citation type="submission" date="2018-11" db="EMBL/GenBank/DDBJ databases">
        <authorList>
            <consortium name="Pathogen Informatics"/>
        </authorList>
    </citation>
    <scope>NUCLEOTIDE SEQUENCE [LARGE SCALE GENOMIC DNA]</scope>
</reference>
<dbReference type="GO" id="GO:0005829">
    <property type="term" value="C:cytosol"/>
    <property type="evidence" value="ECO:0007669"/>
    <property type="project" value="TreeGrafter"/>
</dbReference>
<keyword evidence="3" id="KW-0472">Membrane</keyword>
<organism evidence="4 5">
    <name type="scientific">Cylicostephanus goldi</name>
    <name type="common">Nematode worm</name>
    <dbReference type="NCBI Taxonomy" id="71465"/>
    <lineage>
        <taxon>Eukaryota</taxon>
        <taxon>Metazoa</taxon>
        <taxon>Ecdysozoa</taxon>
        <taxon>Nematoda</taxon>
        <taxon>Chromadorea</taxon>
        <taxon>Rhabditida</taxon>
        <taxon>Rhabditina</taxon>
        <taxon>Rhabditomorpha</taxon>
        <taxon>Strongyloidea</taxon>
        <taxon>Strongylidae</taxon>
        <taxon>Cylicostephanus</taxon>
    </lineage>
</organism>
<keyword evidence="5" id="KW-1185">Reference proteome</keyword>
<dbReference type="Proteomes" id="UP000271889">
    <property type="component" value="Unassembled WGS sequence"/>
</dbReference>
<dbReference type="Pfam" id="PF04176">
    <property type="entry name" value="TIP41"/>
    <property type="match status" value="1"/>
</dbReference>
<comment type="similarity">
    <text evidence="1">Belongs to the TIP41 family.</text>
</comment>
<evidence type="ECO:0000256" key="3">
    <source>
        <dbReference type="SAM" id="Phobius"/>
    </source>
</evidence>
<feature type="transmembrane region" description="Helical" evidence="3">
    <location>
        <begin position="171"/>
        <end position="194"/>
    </location>
</feature>
<dbReference type="OrthoDB" id="10253878at2759"/>
<evidence type="ECO:0000313" key="5">
    <source>
        <dbReference type="Proteomes" id="UP000271889"/>
    </source>
</evidence>
<dbReference type="InterPro" id="IPR007303">
    <property type="entry name" value="TIP41-like"/>
</dbReference>
<proteinExistence type="inferred from homology"/>
<dbReference type="EMBL" id="UYRV01004318">
    <property type="protein sequence ID" value="VDK51368.1"/>
    <property type="molecule type" value="Genomic_DNA"/>
</dbReference>